<dbReference type="Proteomes" id="UP000315783">
    <property type="component" value="Unassembled WGS sequence"/>
</dbReference>
<dbReference type="EMBL" id="SPUK01000003">
    <property type="protein sequence ID" value="TQV98481.1"/>
    <property type="molecule type" value="Genomic_DNA"/>
</dbReference>
<dbReference type="AlphaFoldDB" id="A0A545V9S8"/>
<feature type="region of interest" description="Disordered" evidence="1">
    <location>
        <begin position="168"/>
        <end position="198"/>
    </location>
</feature>
<organism evidence="2 3">
    <name type="scientific">Cordyceps javanica</name>
    <dbReference type="NCBI Taxonomy" id="43265"/>
    <lineage>
        <taxon>Eukaryota</taxon>
        <taxon>Fungi</taxon>
        <taxon>Dikarya</taxon>
        <taxon>Ascomycota</taxon>
        <taxon>Pezizomycotina</taxon>
        <taxon>Sordariomycetes</taxon>
        <taxon>Hypocreomycetidae</taxon>
        <taxon>Hypocreales</taxon>
        <taxon>Cordycipitaceae</taxon>
        <taxon>Cordyceps</taxon>
    </lineage>
</organism>
<sequence>MCRPVYFACPYCDARRFFMWEECSRFWARYQYIVIDQGNFELRPRFSRRADEPPLCGGTVQPPKNREFMLGRCPRIQLCPSLQPFLQQRPQQQWTWWGGNGRMPAHGHGLAAGWGETPEERRRREFAERFFRKLPVQRLQRFDAPQLGDDNAADDEKLRGEEYTIDHAGEEPPELSGQTIASVPEPPEPLEVRRPISGQELSQSLDSTFIESGSEVDSFDWNLQCKSLRALNVDAAHSI</sequence>
<proteinExistence type="predicted"/>
<evidence type="ECO:0000256" key="1">
    <source>
        <dbReference type="SAM" id="MobiDB-lite"/>
    </source>
</evidence>
<reference evidence="2 3" key="1">
    <citation type="journal article" date="2019" name="Appl. Microbiol. Biotechnol.">
        <title>Genome sequence of Isaria javanica and comparative genome analysis insights into family S53 peptidase evolution in fungal entomopathogens.</title>
        <authorList>
            <person name="Lin R."/>
            <person name="Zhang X."/>
            <person name="Xin B."/>
            <person name="Zou M."/>
            <person name="Gao Y."/>
            <person name="Qin F."/>
            <person name="Hu Q."/>
            <person name="Xie B."/>
            <person name="Cheng X."/>
        </authorList>
    </citation>
    <scope>NUCLEOTIDE SEQUENCE [LARGE SCALE GENOMIC DNA]</scope>
    <source>
        <strain evidence="2 3">IJ1G</strain>
    </source>
</reference>
<evidence type="ECO:0000313" key="2">
    <source>
        <dbReference type="EMBL" id="TQV98481.1"/>
    </source>
</evidence>
<protein>
    <submittedName>
        <fullName evidence="2">Uncharacterized protein</fullName>
    </submittedName>
</protein>
<comment type="caution">
    <text evidence="2">The sequence shown here is derived from an EMBL/GenBank/DDBJ whole genome shotgun (WGS) entry which is preliminary data.</text>
</comment>
<name>A0A545V9S8_9HYPO</name>
<gene>
    <name evidence="2" type="ORF">IF1G_02561</name>
</gene>
<keyword evidence="3" id="KW-1185">Reference proteome</keyword>
<evidence type="ECO:0000313" key="3">
    <source>
        <dbReference type="Proteomes" id="UP000315783"/>
    </source>
</evidence>
<accession>A0A545V9S8</accession>
<dbReference type="OrthoDB" id="4869747at2759"/>